<feature type="transmembrane region" description="Helical" evidence="1">
    <location>
        <begin position="162"/>
        <end position="180"/>
    </location>
</feature>
<comment type="caution">
    <text evidence="2">The sequence shown here is derived from an EMBL/GenBank/DDBJ whole genome shotgun (WGS) entry which is preliminary data.</text>
</comment>
<gene>
    <name evidence="2" type="ORF">EOD40_13680</name>
</gene>
<feature type="transmembrane region" description="Helical" evidence="1">
    <location>
        <begin position="217"/>
        <end position="236"/>
    </location>
</feature>
<accession>A0A3S2V2F1</accession>
<proteinExistence type="predicted"/>
<keyword evidence="1" id="KW-0812">Transmembrane</keyword>
<feature type="transmembrane region" description="Helical" evidence="1">
    <location>
        <begin position="47"/>
        <end position="67"/>
    </location>
</feature>
<dbReference type="OrthoDB" id="1355414at2"/>
<keyword evidence="1" id="KW-1133">Transmembrane helix</keyword>
<dbReference type="AlphaFoldDB" id="A0A3S2V2F1"/>
<sequence length="239" mass="27323">MEQFKIRKDGFKEIRKSSLNKAIPISLIALFGGLSISYFNADEQQDVINIFPFLIPLMLGLLAFGLYRGINRQKEIFESYVITFNNNDIIREQYNTSTITISKTDIDKIIKNSNGSFTIKGNSIVDVIDIPSQIENYEKIEKSLSEIRQISTKNNEPFFQKYRLVLSIFSIGLMACVYISKDKIIVGVSGTILLVLLGYSFFEIQRNKSIDKKTKKGMWWLIVVIASIIGNIYFKIMGQ</sequence>
<feature type="transmembrane region" description="Helical" evidence="1">
    <location>
        <begin position="186"/>
        <end position="205"/>
    </location>
</feature>
<evidence type="ECO:0000313" key="2">
    <source>
        <dbReference type="EMBL" id="RVT73964.1"/>
    </source>
</evidence>
<keyword evidence="3" id="KW-1185">Reference proteome</keyword>
<evidence type="ECO:0000313" key="3">
    <source>
        <dbReference type="Proteomes" id="UP000285211"/>
    </source>
</evidence>
<dbReference type="Proteomes" id="UP000285211">
    <property type="component" value="Unassembled WGS sequence"/>
</dbReference>
<evidence type="ECO:0000256" key="1">
    <source>
        <dbReference type="SAM" id="Phobius"/>
    </source>
</evidence>
<feature type="transmembrane region" description="Helical" evidence="1">
    <location>
        <begin position="21"/>
        <end position="41"/>
    </location>
</feature>
<dbReference type="EMBL" id="SACJ01000009">
    <property type="protein sequence ID" value="RVT73964.1"/>
    <property type="molecule type" value="Genomic_DNA"/>
</dbReference>
<dbReference type="RefSeq" id="WP_128196468.1">
    <property type="nucleotide sequence ID" value="NZ_SACJ01000009.1"/>
</dbReference>
<reference evidence="2 3" key="1">
    <citation type="submission" date="2019-01" db="EMBL/GenBank/DDBJ databases">
        <authorList>
            <person name="Chen W.-M."/>
        </authorList>
    </citation>
    <scope>NUCLEOTIDE SEQUENCE [LARGE SCALE GENOMIC DNA]</scope>
    <source>
        <strain evidence="2 3">BBQ-12</strain>
    </source>
</reference>
<name>A0A3S2V2F1_9FLAO</name>
<organism evidence="2 3">
    <name type="scientific">Flavobacterium sufflavum</name>
    <dbReference type="NCBI Taxonomy" id="1921138"/>
    <lineage>
        <taxon>Bacteria</taxon>
        <taxon>Pseudomonadati</taxon>
        <taxon>Bacteroidota</taxon>
        <taxon>Flavobacteriia</taxon>
        <taxon>Flavobacteriales</taxon>
        <taxon>Flavobacteriaceae</taxon>
        <taxon>Flavobacterium</taxon>
    </lineage>
</organism>
<keyword evidence="1" id="KW-0472">Membrane</keyword>
<protein>
    <submittedName>
        <fullName evidence="2">Uncharacterized protein</fullName>
    </submittedName>
</protein>